<dbReference type="PANTHER" id="PTHR38118">
    <property type="entry name" value="ANCHORED CELL WALL PROTEIN 11-RELATED"/>
    <property type="match status" value="1"/>
</dbReference>
<dbReference type="Pfam" id="PF24808">
    <property type="entry name" value="DUF7707"/>
    <property type="match status" value="1"/>
</dbReference>
<proteinExistence type="predicted"/>
<feature type="compositionally biased region" description="Low complexity" evidence="1">
    <location>
        <begin position="142"/>
        <end position="157"/>
    </location>
</feature>
<evidence type="ECO:0000256" key="2">
    <source>
        <dbReference type="SAM" id="Phobius"/>
    </source>
</evidence>
<gene>
    <name evidence="5" type="ORF">TWF694_010895</name>
</gene>
<name>A0AAV9X8J6_9PEZI</name>
<keyword evidence="2" id="KW-1133">Transmembrane helix</keyword>
<keyword evidence="2" id="KW-0812">Transmembrane</keyword>
<accession>A0AAV9X8J6</accession>
<keyword evidence="6" id="KW-1185">Reference proteome</keyword>
<dbReference type="AlphaFoldDB" id="A0AAV9X8J6"/>
<protein>
    <recommendedName>
        <fullName evidence="4">DUF7707 domain-containing protein</fullName>
    </recommendedName>
</protein>
<evidence type="ECO:0000256" key="3">
    <source>
        <dbReference type="SAM" id="SignalP"/>
    </source>
</evidence>
<feature type="transmembrane region" description="Helical" evidence="2">
    <location>
        <begin position="201"/>
        <end position="221"/>
    </location>
</feature>
<feature type="chain" id="PRO_5043418200" description="DUF7707 domain-containing protein" evidence="3">
    <location>
        <begin position="21"/>
        <end position="222"/>
    </location>
</feature>
<feature type="signal peptide" evidence="3">
    <location>
        <begin position="1"/>
        <end position="20"/>
    </location>
</feature>
<reference evidence="5 6" key="1">
    <citation type="submission" date="2019-10" db="EMBL/GenBank/DDBJ databases">
        <authorList>
            <person name="Palmer J.M."/>
        </authorList>
    </citation>
    <scope>NUCLEOTIDE SEQUENCE [LARGE SCALE GENOMIC DNA]</scope>
    <source>
        <strain evidence="5 6">TWF694</strain>
    </source>
</reference>
<sequence>MQFTTSVAVTLATILSSVSAQTYYVPDPKDIDLLTKQTWCSDQVASCGLLCLDQNSGGGYTNSCDPDDLSWQCVCADGTVPNATQYTQTIPYFICIDEVQGCVNNCPQADATCSQGCVNGKVCGATDPKKVTTTSKSGSNHAATSTGAPAASGTSGSSNGGDDKPYDAPTGTASSQSTGGSSSDDKSDDGKSNAASRLLSINGGAFSVMVLSFLCGSFVILL</sequence>
<keyword evidence="2" id="KW-0472">Membrane</keyword>
<dbReference type="PANTHER" id="PTHR38118:SF2">
    <property type="entry name" value="CDP-ALCOHOL PHOSPHATIDYLTRANSFERASE PROTEIN"/>
    <property type="match status" value="1"/>
</dbReference>
<feature type="compositionally biased region" description="Low complexity" evidence="1">
    <location>
        <begin position="170"/>
        <end position="182"/>
    </location>
</feature>
<keyword evidence="3" id="KW-0732">Signal</keyword>
<dbReference type="InterPro" id="IPR056124">
    <property type="entry name" value="DUF7707"/>
</dbReference>
<dbReference type="EMBL" id="JAVHJO010000008">
    <property type="protein sequence ID" value="KAK6538002.1"/>
    <property type="molecule type" value="Genomic_DNA"/>
</dbReference>
<dbReference type="Proteomes" id="UP001365542">
    <property type="component" value="Unassembled WGS sequence"/>
</dbReference>
<evidence type="ECO:0000259" key="4">
    <source>
        <dbReference type="Pfam" id="PF24808"/>
    </source>
</evidence>
<evidence type="ECO:0000313" key="6">
    <source>
        <dbReference type="Proteomes" id="UP001365542"/>
    </source>
</evidence>
<feature type="compositionally biased region" description="Polar residues" evidence="1">
    <location>
        <begin position="132"/>
        <end position="141"/>
    </location>
</feature>
<organism evidence="5 6">
    <name type="scientific">Orbilia ellipsospora</name>
    <dbReference type="NCBI Taxonomy" id="2528407"/>
    <lineage>
        <taxon>Eukaryota</taxon>
        <taxon>Fungi</taxon>
        <taxon>Dikarya</taxon>
        <taxon>Ascomycota</taxon>
        <taxon>Pezizomycotina</taxon>
        <taxon>Orbiliomycetes</taxon>
        <taxon>Orbiliales</taxon>
        <taxon>Orbiliaceae</taxon>
        <taxon>Orbilia</taxon>
    </lineage>
</organism>
<feature type="region of interest" description="Disordered" evidence="1">
    <location>
        <begin position="132"/>
        <end position="194"/>
    </location>
</feature>
<comment type="caution">
    <text evidence="5">The sequence shown here is derived from an EMBL/GenBank/DDBJ whole genome shotgun (WGS) entry which is preliminary data.</text>
</comment>
<feature type="domain" description="DUF7707" evidence="4">
    <location>
        <begin position="27"/>
        <end position="128"/>
    </location>
</feature>
<evidence type="ECO:0000256" key="1">
    <source>
        <dbReference type="SAM" id="MobiDB-lite"/>
    </source>
</evidence>
<evidence type="ECO:0000313" key="5">
    <source>
        <dbReference type="EMBL" id="KAK6538002.1"/>
    </source>
</evidence>